<dbReference type="EMBL" id="RKQG01000001">
    <property type="protein sequence ID" value="RPE31842.1"/>
    <property type="molecule type" value="Genomic_DNA"/>
</dbReference>
<evidence type="ECO:0000313" key="3">
    <source>
        <dbReference type="EMBL" id="RPE37179.1"/>
    </source>
</evidence>
<comment type="caution">
    <text evidence="3">The sequence shown here is derived from an EMBL/GenBank/DDBJ whole genome shotgun (WGS) entry which is preliminary data.</text>
</comment>
<dbReference type="EMBL" id="RKQG01000001">
    <property type="protein sequence ID" value="RPE37179.1"/>
    <property type="molecule type" value="Genomic_DNA"/>
</dbReference>
<evidence type="ECO:0000313" key="1">
    <source>
        <dbReference type="EMBL" id="RPE27989.1"/>
    </source>
</evidence>
<organism evidence="3 4">
    <name type="scientific">Kitasatospora cineracea</name>
    <dbReference type="NCBI Taxonomy" id="88074"/>
    <lineage>
        <taxon>Bacteria</taxon>
        <taxon>Bacillati</taxon>
        <taxon>Actinomycetota</taxon>
        <taxon>Actinomycetes</taxon>
        <taxon>Kitasatosporales</taxon>
        <taxon>Streptomycetaceae</taxon>
        <taxon>Kitasatospora</taxon>
    </lineage>
</organism>
<evidence type="ECO:0000313" key="2">
    <source>
        <dbReference type="EMBL" id="RPE31842.1"/>
    </source>
</evidence>
<sequence length="117" mass="12823">MTHDDLSKMLAEQTPACGPAREALLSGGTFEVWDGLVPADRAFHTYRTRLRITRKRGVATLGLTETVEILEQAGDQALRIGMVETADRAWTFMLFLDAAATTVLACARGGRIQLEDD</sequence>
<dbReference type="RefSeq" id="WP_123816977.1">
    <property type="nucleotide sequence ID" value="NZ_RKQG01000001.1"/>
</dbReference>
<keyword evidence="4" id="KW-1185">Reference proteome</keyword>
<dbReference type="Proteomes" id="UP000266906">
    <property type="component" value="Unassembled WGS sequence"/>
</dbReference>
<dbReference type="EMBL" id="RKQG01000003">
    <property type="protein sequence ID" value="RPE27989.1"/>
    <property type="molecule type" value="Genomic_DNA"/>
</dbReference>
<name>A0A3N4S1U0_9ACTN</name>
<accession>A0A3N4S1U0</accession>
<proteinExistence type="predicted"/>
<evidence type="ECO:0000313" key="4">
    <source>
        <dbReference type="Proteomes" id="UP000266906"/>
    </source>
</evidence>
<protein>
    <submittedName>
        <fullName evidence="3">Uncharacterized protein</fullName>
    </submittedName>
</protein>
<dbReference type="AlphaFoldDB" id="A0A3N4S1U0"/>
<reference evidence="3 4" key="1">
    <citation type="submission" date="2018-11" db="EMBL/GenBank/DDBJ databases">
        <title>Sequencing the genomes of 1000 actinobacteria strains.</title>
        <authorList>
            <person name="Klenk H.-P."/>
        </authorList>
    </citation>
    <scope>NUCLEOTIDE SEQUENCE [LARGE SCALE GENOMIC DNA]</scope>
    <source>
        <strain evidence="3 4">DSM 44781</strain>
    </source>
</reference>
<gene>
    <name evidence="2" type="ORF">EDD38_0080</name>
    <name evidence="3" type="ORF">EDD38_5582</name>
    <name evidence="1" type="ORF">EDD38_7295</name>
</gene>